<protein>
    <submittedName>
        <fullName evidence="4">Carbon-monoxide dehydrogenase large subunit</fullName>
    </submittedName>
</protein>
<dbReference type="SUPFAM" id="SSF56003">
    <property type="entry name" value="Molybdenum cofactor-binding domain"/>
    <property type="match status" value="1"/>
</dbReference>
<dbReference type="InterPro" id="IPR037165">
    <property type="entry name" value="AldOxase/xan_DH_Mopterin-bd_sf"/>
</dbReference>
<dbReference type="InterPro" id="IPR046867">
    <property type="entry name" value="AldOxase/xan_DH_MoCoBD2"/>
</dbReference>
<dbReference type="Proteomes" id="UP000612362">
    <property type="component" value="Unassembled WGS sequence"/>
</dbReference>
<keyword evidence="5" id="KW-1185">Reference proteome</keyword>
<dbReference type="InterPro" id="IPR016208">
    <property type="entry name" value="Ald_Oxase/xanthine_DH-like"/>
</dbReference>
<gene>
    <name evidence="4" type="ORF">KSX_71620</name>
</gene>
<dbReference type="EMBL" id="BNJF01000004">
    <property type="protein sequence ID" value="GHO48999.1"/>
    <property type="molecule type" value="Genomic_DNA"/>
</dbReference>
<dbReference type="AlphaFoldDB" id="A0A8J3ICT0"/>
<dbReference type="PANTHER" id="PTHR11908:SF132">
    <property type="entry name" value="ALDEHYDE OXIDASE 1-RELATED"/>
    <property type="match status" value="1"/>
</dbReference>
<comment type="caution">
    <text evidence="4">The sequence shown here is derived from an EMBL/GenBank/DDBJ whole genome shotgun (WGS) entry which is preliminary data.</text>
</comment>
<evidence type="ECO:0000256" key="1">
    <source>
        <dbReference type="ARBA" id="ARBA00022505"/>
    </source>
</evidence>
<evidence type="ECO:0000313" key="4">
    <source>
        <dbReference type="EMBL" id="GHO48999.1"/>
    </source>
</evidence>
<organism evidence="4 5">
    <name type="scientific">Ktedonospora formicarum</name>
    <dbReference type="NCBI Taxonomy" id="2778364"/>
    <lineage>
        <taxon>Bacteria</taxon>
        <taxon>Bacillati</taxon>
        <taxon>Chloroflexota</taxon>
        <taxon>Ktedonobacteria</taxon>
        <taxon>Ktedonobacterales</taxon>
        <taxon>Ktedonobacteraceae</taxon>
        <taxon>Ktedonospora</taxon>
    </lineage>
</organism>
<reference evidence="4" key="1">
    <citation type="submission" date="2020-10" db="EMBL/GenBank/DDBJ databases">
        <title>Taxonomic study of unclassified bacteria belonging to the class Ktedonobacteria.</title>
        <authorList>
            <person name="Yabe S."/>
            <person name="Wang C.M."/>
            <person name="Zheng Y."/>
            <person name="Sakai Y."/>
            <person name="Cavaletti L."/>
            <person name="Monciardini P."/>
            <person name="Donadio S."/>
        </authorList>
    </citation>
    <scope>NUCLEOTIDE SEQUENCE</scope>
    <source>
        <strain evidence="4">SOSP1-1</strain>
    </source>
</reference>
<evidence type="ECO:0000313" key="5">
    <source>
        <dbReference type="Proteomes" id="UP000612362"/>
    </source>
</evidence>
<name>A0A8J3ICT0_9CHLR</name>
<dbReference type="GO" id="GO:0016491">
    <property type="term" value="F:oxidoreductase activity"/>
    <property type="evidence" value="ECO:0007669"/>
    <property type="project" value="UniProtKB-KW"/>
</dbReference>
<dbReference type="Gene3D" id="3.30.365.10">
    <property type="entry name" value="Aldehyde oxidase/xanthine dehydrogenase, molybdopterin binding domain"/>
    <property type="match status" value="4"/>
</dbReference>
<dbReference type="Pfam" id="PF01315">
    <property type="entry name" value="Ald_Xan_dh_C"/>
    <property type="match status" value="1"/>
</dbReference>
<evidence type="ECO:0000259" key="3">
    <source>
        <dbReference type="SMART" id="SM01008"/>
    </source>
</evidence>
<dbReference type="SUPFAM" id="SSF54665">
    <property type="entry name" value="CO dehydrogenase molybdoprotein N-domain-like"/>
    <property type="match status" value="1"/>
</dbReference>
<dbReference type="RefSeq" id="WP_220198123.1">
    <property type="nucleotide sequence ID" value="NZ_BNJF01000004.1"/>
</dbReference>
<dbReference type="SMART" id="SM01008">
    <property type="entry name" value="Ald_Xan_dh_C"/>
    <property type="match status" value="1"/>
</dbReference>
<keyword evidence="2" id="KW-0560">Oxidoreductase</keyword>
<accession>A0A8J3ICT0</accession>
<dbReference type="InterPro" id="IPR036856">
    <property type="entry name" value="Ald_Oxase/Xan_DH_a/b_sf"/>
</dbReference>
<dbReference type="InterPro" id="IPR000674">
    <property type="entry name" value="Ald_Oxase/Xan_DH_a/b"/>
</dbReference>
<dbReference type="Gene3D" id="3.90.1170.50">
    <property type="entry name" value="Aldehyde oxidase/xanthine dehydrogenase, a/b hammerhead"/>
    <property type="match status" value="1"/>
</dbReference>
<dbReference type="Pfam" id="PF02738">
    <property type="entry name" value="MoCoBD_1"/>
    <property type="match status" value="1"/>
</dbReference>
<dbReference type="Pfam" id="PF20256">
    <property type="entry name" value="MoCoBD_2"/>
    <property type="match status" value="1"/>
</dbReference>
<proteinExistence type="predicted"/>
<dbReference type="GO" id="GO:0005506">
    <property type="term" value="F:iron ion binding"/>
    <property type="evidence" value="ECO:0007669"/>
    <property type="project" value="InterPro"/>
</dbReference>
<evidence type="ECO:0000256" key="2">
    <source>
        <dbReference type="ARBA" id="ARBA00023002"/>
    </source>
</evidence>
<dbReference type="InterPro" id="IPR008274">
    <property type="entry name" value="AldOxase/xan_DH_MoCoBD1"/>
</dbReference>
<sequence length="765" mass="83156">MSDSTSFTSIGRACPRVEGRLKVIGAATFTAEWDVPEVTYGAVVDSAIARGAIREIDTAESLAAPGVIAVVTHENAPRLHPYPDRGEGFQLMGEGGLAEARLPLQDGTIYYGAQSIAVVVANTPEQAQYAASLVHVTYDKQSPELVMESASHQVFPEKFLGIEVLQKSANDAHAAIEEAPVQLSREYHSSICHHNPIELLATIAMWERRDGENYLTLYDTTRALDTLRNVMAHCFDMPMANIRIIAHYIGGAFGSKAWSFFNPVLAALVARVAQRPVKIEWRRQQMYAVAGHRPATKQTLSLGASWGGKISGLIHDSRTHSSPVSGYIEPGARMTRMMYDVANIGYSNRLSYLNLPSPTVMRGPGFQIGSWALECILDELASELEIDPIELRLRNYAETSPVDGLPFSSKRLRECYARGKVLFGWEAHNPRPRLTQVGRHLIGTGMASTMLPSECSEASAQATIFANGSALVRSATHEIGNGAYTIFRQIAADGLDLPIDQVHFELGDTTFPAAPSTHGSVTTATVGTAVFKAARNVVMVLKKRAVGDHESPLFKAALAAINAREGRLYLREHPSIGEEYSSILCRAGLPSVVANGDAKPGDERQQFAFCSFGAVFAEVRVDEMTGVVRVTRLCGVYDVGRIINPRTAHSQLMGGMLFGLGATLMEESLFDPHSGLPVVRNLADYHFPSCADTPEILIEALNVPDLHISELGSRGIGSWAVTGLPPPSLTPSSTQQASVFVVCQLRRIRYLRTHSHALKQRGNDC</sequence>
<keyword evidence="1" id="KW-0500">Molybdenum</keyword>
<dbReference type="PANTHER" id="PTHR11908">
    <property type="entry name" value="XANTHINE DEHYDROGENASE"/>
    <property type="match status" value="1"/>
</dbReference>
<feature type="domain" description="Aldehyde oxidase/xanthine dehydrogenase a/b hammerhead" evidence="3">
    <location>
        <begin position="24"/>
        <end position="142"/>
    </location>
</feature>